<organism evidence="8 9">
    <name type="scientific">Cronartium quercuum f. sp. fusiforme G11</name>
    <dbReference type="NCBI Taxonomy" id="708437"/>
    <lineage>
        <taxon>Eukaryota</taxon>
        <taxon>Fungi</taxon>
        <taxon>Dikarya</taxon>
        <taxon>Basidiomycota</taxon>
        <taxon>Pucciniomycotina</taxon>
        <taxon>Pucciniomycetes</taxon>
        <taxon>Pucciniales</taxon>
        <taxon>Coleosporiaceae</taxon>
        <taxon>Cronartium</taxon>
    </lineage>
</organism>
<keyword evidence="2 5" id="KW-0238">DNA-binding</keyword>
<dbReference type="PANTHER" id="PTHR24324">
    <property type="entry name" value="HOMEOBOX PROTEIN HHEX"/>
    <property type="match status" value="1"/>
</dbReference>
<protein>
    <recommendedName>
        <fullName evidence="7">Homeobox domain-containing protein</fullName>
    </recommendedName>
</protein>
<dbReference type="PROSITE" id="PS00027">
    <property type="entry name" value="HOMEOBOX_1"/>
    <property type="match status" value="1"/>
</dbReference>
<dbReference type="InterPro" id="IPR017970">
    <property type="entry name" value="Homeobox_CS"/>
</dbReference>
<sequence>MANTNTTTYQSTPRRRLTIEQEQILLKRFSIQEYLSKKEMEDLAEKLKIPTSQLRTWFGNRRSKLKAAARQRAKLEAGMGNLLVFFFFPKKKKKLYLKKIELTILFFYSL</sequence>
<evidence type="ECO:0000256" key="6">
    <source>
        <dbReference type="RuleBase" id="RU000682"/>
    </source>
</evidence>
<dbReference type="PROSITE" id="PS50071">
    <property type="entry name" value="HOMEOBOX_2"/>
    <property type="match status" value="1"/>
</dbReference>
<evidence type="ECO:0000256" key="2">
    <source>
        <dbReference type="ARBA" id="ARBA00023125"/>
    </source>
</evidence>
<comment type="subcellular location">
    <subcellularLocation>
        <location evidence="1 5 6">Nucleus</location>
    </subcellularLocation>
</comment>
<dbReference type="GO" id="GO:0005634">
    <property type="term" value="C:nucleus"/>
    <property type="evidence" value="ECO:0007669"/>
    <property type="project" value="UniProtKB-SubCell"/>
</dbReference>
<dbReference type="Proteomes" id="UP000886653">
    <property type="component" value="Unassembled WGS sequence"/>
</dbReference>
<evidence type="ECO:0000313" key="8">
    <source>
        <dbReference type="EMBL" id="KAG0142760.1"/>
    </source>
</evidence>
<dbReference type="InterPro" id="IPR001356">
    <property type="entry name" value="HD"/>
</dbReference>
<dbReference type="GO" id="GO:0000978">
    <property type="term" value="F:RNA polymerase II cis-regulatory region sequence-specific DNA binding"/>
    <property type="evidence" value="ECO:0007669"/>
    <property type="project" value="TreeGrafter"/>
</dbReference>
<dbReference type="GO" id="GO:0030154">
    <property type="term" value="P:cell differentiation"/>
    <property type="evidence" value="ECO:0007669"/>
    <property type="project" value="TreeGrafter"/>
</dbReference>
<gene>
    <name evidence="8" type="ORF">CROQUDRAFT_49817</name>
</gene>
<dbReference type="AlphaFoldDB" id="A0A9P6NFI2"/>
<keyword evidence="9" id="KW-1185">Reference proteome</keyword>
<dbReference type="Gene3D" id="1.10.10.60">
    <property type="entry name" value="Homeodomain-like"/>
    <property type="match status" value="1"/>
</dbReference>
<evidence type="ECO:0000259" key="7">
    <source>
        <dbReference type="PROSITE" id="PS50071"/>
    </source>
</evidence>
<keyword evidence="4 5" id="KW-0539">Nucleus</keyword>
<dbReference type="CDD" id="cd00086">
    <property type="entry name" value="homeodomain"/>
    <property type="match status" value="1"/>
</dbReference>
<dbReference type="GO" id="GO:0000981">
    <property type="term" value="F:DNA-binding transcription factor activity, RNA polymerase II-specific"/>
    <property type="evidence" value="ECO:0007669"/>
    <property type="project" value="InterPro"/>
</dbReference>
<dbReference type="OrthoDB" id="6159439at2759"/>
<dbReference type="PANTHER" id="PTHR24324:SF5">
    <property type="entry name" value="HEMATOPOIETICALLY-EXPRESSED HOMEOBOX PROTEIN HHEX"/>
    <property type="match status" value="1"/>
</dbReference>
<reference evidence="8" key="1">
    <citation type="submission" date="2013-11" db="EMBL/GenBank/DDBJ databases">
        <title>Genome sequence of the fusiform rust pathogen reveals effectors for host alternation and coevolution with pine.</title>
        <authorList>
            <consortium name="DOE Joint Genome Institute"/>
            <person name="Smith K."/>
            <person name="Pendleton A."/>
            <person name="Kubisiak T."/>
            <person name="Anderson C."/>
            <person name="Salamov A."/>
            <person name="Aerts A."/>
            <person name="Riley R."/>
            <person name="Clum A."/>
            <person name="Lindquist E."/>
            <person name="Ence D."/>
            <person name="Campbell M."/>
            <person name="Kronenberg Z."/>
            <person name="Feau N."/>
            <person name="Dhillon B."/>
            <person name="Hamelin R."/>
            <person name="Burleigh J."/>
            <person name="Smith J."/>
            <person name="Yandell M."/>
            <person name="Nelson C."/>
            <person name="Grigoriev I."/>
            <person name="Davis J."/>
        </authorList>
    </citation>
    <scope>NUCLEOTIDE SEQUENCE</scope>
    <source>
        <strain evidence="8">G11</strain>
    </source>
</reference>
<name>A0A9P6NFI2_9BASI</name>
<evidence type="ECO:0000256" key="1">
    <source>
        <dbReference type="ARBA" id="ARBA00004123"/>
    </source>
</evidence>
<evidence type="ECO:0000256" key="3">
    <source>
        <dbReference type="ARBA" id="ARBA00023155"/>
    </source>
</evidence>
<keyword evidence="3 5" id="KW-0371">Homeobox</keyword>
<evidence type="ECO:0000256" key="4">
    <source>
        <dbReference type="ARBA" id="ARBA00023242"/>
    </source>
</evidence>
<dbReference type="SUPFAM" id="SSF46689">
    <property type="entry name" value="Homeodomain-like"/>
    <property type="match status" value="1"/>
</dbReference>
<dbReference type="Pfam" id="PF00046">
    <property type="entry name" value="Homeodomain"/>
    <property type="match status" value="1"/>
</dbReference>
<dbReference type="SMART" id="SM00389">
    <property type="entry name" value="HOX"/>
    <property type="match status" value="1"/>
</dbReference>
<proteinExistence type="predicted"/>
<dbReference type="InterPro" id="IPR051000">
    <property type="entry name" value="Homeobox_DNA-bind_prot"/>
</dbReference>
<dbReference type="InterPro" id="IPR009057">
    <property type="entry name" value="Homeodomain-like_sf"/>
</dbReference>
<accession>A0A9P6NFI2</accession>
<comment type="caution">
    <text evidence="8">The sequence shown here is derived from an EMBL/GenBank/DDBJ whole genome shotgun (WGS) entry which is preliminary data.</text>
</comment>
<feature type="DNA-binding region" description="Homeobox" evidence="5">
    <location>
        <begin position="10"/>
        <end position="69"/>
    </location>
</feature>
<evidence type="ECO:0000256" key="5">
    <source>
        <dbReference type="PROSITE-ProRule" id="PRU00108"/>
    </source>
</evidence>
<dbReference type="EMBL" id="MU167338">
    <property type="protein sequence ID" value="KAG0142760.1"/>
    <property type="molecule type" value="Genomic_DNA"/>
</dbReference>
<evidence type="ECO:0000313" key="9">
    <source>
        <dbReference type="Proteomes" id="UP000886653"/>
    </source>
</evidence>
<feature type="domain" description="Homeobox" evidence="7">
    <location>
        <begin position="8"/>
        <end position="68"/>
    </location>
</feature>